<reference evidence="2 3" key="1">
    <citation type="submission" date="2019-04" db="EMBL/GenBank/DDBJ databases">
        <title>Natronomonas sp. F20-122 a newhaloarchaeon isolated from a saline saltern of Isla Bacuta, Huelva, Spain.</title>
        <authorList>
            <person name="Duran-Viseras A."/>
            <person name="Sanchez-Porro C."/>
            <person name="Ventosa A."/>
        </authorList>
    </citation>
    <scope>NUCLEOTIDE SEQUENCE [LARGE SCALE GENOMIC DNA]</scope>
    <source>
        <strain evidence="2 3">F20-122</strain>
    </source>
</reference>
<organism evidence="2 3">
    <name type="scientific">Natronomonas salsuginis</name>
    <dbReference type="NCBI Taxonomy" id="2217661"/>
    <lineage>
        <taxon>Archaea</taxon>
        <taxon>Methanobacteriati</taxon>
        <taxon>Methanobacteriota</taxon>
        <taxon>Stenosarchaea group</taxon>
        <taxon>Halobacteria</taxon>
        <taxon>Halobacteriales</taxon>
        <taxon>Natronomonadaceae</taxon>
        <taxon>Natronomonas</taxon>
    </lineage>
</organism>
<gene>
    <name evidence="2" type="ORF">DM868_01890</name>
</gene>
<feature type="domain" description="Nmd3 N-terminal" evidence="1">
    <location>
        <begin position="11"/>
        <end position="258"/>
    </location>
</feature>
<protein>
    <recommendedName>
        <fullName evidence="1">Nmd3 N-terminal domain-containing protein</fullName>
    </recommendedName>
</protein>
<evidence type="ECO:0000259" key="1">
    <source>
        <dbReference type="Pfam" id="PF04981"/>
    </source>
</evidence>
<dbReference type="RefSeq" id="WP_137275164.1">
    <property type="nucleotide sequence ID" value="NZ_QKNX01000001.1"/>
</dbReference>
<dbReference type="OrthoDB" id="15051at2157"/>
<name>A0A4U5JFA5_9EURY</name>
<evidence type="ECO:0000313" key="2">
    <source>
        <dbReference type="EMBL" id="TKR27864.1"/>
    </source>
</evidence>
<dbReference type="GO" id="GO:0043023">
    <property type="term" value="F:ribosomal large subunit binding"/>
    <property type="evidence" value="ECO:0007669"/>
    <property type="project" value="InterPro"/>
</dbReference>
<accession>A0A4U5JFA5</accession>
<sequence length="376" mass="41413">MSSGSRSGEFCPRCGDEIERAPEVDLPGGPRDPDAVLCDGCYFESFDLVDAPDRIEIRVCSQCGALHRGNRWVDVGARDYTEVAVEETAERLSVHVDADEVEWGVDPEQVDQNTIRMHCLFGGRVRETPISEEVTVPVYIARQTCDRCGRIAGDYYASIIQVRGTDREPTPEENDRAVEIAESYIADREATGDRNAFITETTRTDDGVDMKISTNQMGQGIAKRIVAELGGSVSEAPTLVTEDGDGNEVYRVTFTARLPPYTPGDVIDLDDDGGPVLVRSAHGNLKGTRLATGERYEASFEEGIDPEARKLGERADGEETTVVTVEDERAVQVLDPETFEAKTIPRPSYMDPDADTVRVFKHRNGLHVLPDPDDDE</sequence>
<dbReference type="InterPro" id="IPR039768">
    <property type="entry name" value="Nmd3"/>
</dbReference>
<dbReference type="Proteomes" id="UP000308037">
    <property type="component" value="Unassembled WGS sequence"/>
</dbReference>
<evidence type="ECO:0000313" key="3">
    <source>
        <dbReference type="Proteomes" id="UP000308037"/>
    </source>
</evidence>
<dbReference type="Pfam" id="PF04981">
    <property type="entry name" value="NMD3"/>
    <property type="match status" value="1"/>
</dbReference>
<dbReference type="EMBL" id="QKNX01000001">
    <property type="protein sequence ID" value="TKR27864.1"/>
    <property type="molecule type" value="Genomic_DNA"/>
</dbReference>
<dbReference type="GO" id="GO:0005737">
    <property type="term" value="C:cytoplasm"/>
    <property type="evidence" value="ECO:0007669"/>
    <property type="project" value="TreeGrafter"/>
</dbReference>
<dbReference type="InterPro" id="IPR007064">
    <property type="entry name" value="Nmd3_N"/>
</dbReference>
<comment type="caution">
    <text evidence="2">The sequence shown here is derived from an EMBL/GenBank/DDBJ whole genome shotgun (WGS) entry which is preliminary data.</text>
</comment>
<dbReference type="PANTHER" id="PTHR12746">
    <property type="entry name" value="NONSENSE-MEDIATED MRNA DECAY PROTEIN 3"/>
    <property type="match status" value="1"/>
</dbReference>
<dbReference type="PANTHER" id="PTHR12746:SF2">
    <property type="entry name" value="60S RIBOSOMAL EXPORT PROTEIN NMD3"/>
    <property type="match status" value="1"/>
</dbReference>
<keyword evidence="3" id="KW-1185">Reference proteome</keyword>
<dbReference type="AlphaFoldDB" id="A0A4U5JFA5"/>
<proteinExistence type="predicted"/>